<comment type="caution">
    <text evidence="3">The sequence shown here is derived from an EMBL/GenBank/DDBJ whole genome shotgun (WGS) entry which is preliminary data.</text>
</comment>
<evidence type="ECO:0000313" key="3">
    <source>
        <dbReference type="EMBL" id="RZU30938.1"/>
    </source>
</evidence>
<keyword evidence="4" id="KW-1185">Reference proteome</keyword>
<evidence type="ECO:0000259" key="2">
    <source>
        <dbReference type="Pfam" id="PF13280"/>
    </source>
</evidence>
<name>A0A4Q7Y340_9ACTN</name>
<feature type="domain" description="WYL" evidence="2">
    <location>
        <begin position="95"/>
        <end position="159"/>
    </location>
</feature>
<organism evidence="3 4">
    <name type="scientific">Blastococcus saxobsidens</name>
    <dbReference type="NCBI Taxonomy" id="138336"/>
    <lineage>
        <taxon>Bacteria</taxon>
        <taxon>Bacillati</taxon>
        <taxon>Actinomycetota</taxon>
        <taxon>Actinomycetes</taxon>
        <taxon>Geodermatophilales</taxon>
        <taxon>Geodermatophilaceae</taxon>
        <taxon>Blastococcus</taxon>
    </lineage>
</organism>
<dbReference type="InterPro" id="IPR051534">
    <property type="entry name" value="CBASS_pafABC_assoc_protein"/>
</dbReference>
<dbReference type="Proteomes" id="UP000292507">
    <property type="component" value="Unassembled WGS sequence"/>
</dbReference>
<dbReference type="InterPro" id="IPR026881">
    <property type="entry name" value="WYL_dom"/>
</dbReference>
<dbReference type="EMBL" id="SHKV01000001">
    <property type="protein sequence ID" value="RZU30938.1"/>
    <property type="molecule type" value="Genomic_DNA"/>
</dbReference>
<dbReference type="PANTHER" id="PTHR34580">
    <property type="match status" value="1"/>
</dbReference>
<proteinExistence type="predicted"/>
<feature type="region of interest" description="Disordered" evidence="1">
    <location>
        <begin position="165"/>
        <end position="195"/>
    </location>
</feature>
<dbReference type="AlphaFoldDB" id="A0A4Q7Y340"/>
<dbReference type="PANTHER" id="PTHR34580:SF1">
    <property type="entry name" value="PROTEIN PAFC"/>
    <property type="match status" value="1"/>
</dbReference>
<dbReference type="Pfam" id="PF13280">
    <property type="entry name" value="WYL"/>
    <property type="match status" value="1"/>
</dbReference>
<reference evidence="3 4" key="1">
    <citation type="submission" date="2019-02" db="EMBL/GenBank/DDBJ databases">
        <title>Sequencing the genomes of 1000 actinobacteria strains.</title>
        <authorList>
            <person name="Klenk H.-P."/>
        </authorList>
    </citation>
    <scope>NUCLEOTIDE SEQUENCE [LARGE SCALE GENOMIC DNA]</scope>
    <source>
        <strain evidence="3 4">DSM 44509</strain>
    </source>
</reference>
<sequence length="207" mass="22813">MPEVSEGAASLSDVTSTEHRTPAPLPPVDLTPEEAAAIVAALSGRSEGPFADAGQTAMEKVLTALEPDASRRARMLASHRWLAAQAAREADLRRRVEGGLAERRVLVIDYCDRQQRCSERTVEPQLLARQGAHWFLVAWCRERQELRWFREDRISDVQVTDEVAQRRELPGIGTPPATNHPAGRKLPRGPVAQPEAPRLRLLPGGLA</sequence>
<accession>A0A4Q7Y340</accession>
<dbReference type="PROSITE" id="PS52050">
    <property type="entry name" value="WYL"/>
    <property type="match status" value="1"/>
</dbReference>
<gene>
    <name evidence="3" type="ORF">BKA19_0574</name>
</gene>
<evidence type="ECO:0000313" key="4">
    <source>
        <dbReference type="Proteomes" id="UP000292507"/>
    </source>
</evidence>
<protein>
    <submittedName>
        <fullName evidence="3">WYL domain-containing protein</fullName>
    </submittedName>
</protein>
<feature type="region of interest" description="Disordered" evidence="1">
    <location>
        <begin position="1"/>
        <end position="29"/>
    </location>
</feature>
<evidence type="ECO:0000256" key="1">
    <source>
        <dbReference type="SAM" id="MobiDB-lite"/>
    </source>
</evidence>